<organism evidence="13 14">
    <name type="scientific">Pieris brassicae</name>
    <name type="common">White butterfly</name>
    <name type="synonym">Large white butterfly</name>
    <dbReference type="NCBI Taxonomy" id="7116"/>
    <lineage>
        <taxon>Eukaryota</taxon>
        <taxon>Metazoa</taxon>
        <taxon>Ecdysozoa</taxon>
        <taxon>Arthropoda</taxon>
        <taxon>Hexapoda</taxon>
        <taxon>Insecta</taxon>
        <taxon>Pterygota</taxon>
        <taxon>Neoptera</taxon>
        <taxon>Endopterygota</taxon>
        <taxon>Lepidoptera</taxon>
        <taxon>Glossata</taxon>
        <taxon>Ditrysia</taxon>
        <taxon>Papilionoidea</taxon>
        <taxon>Pieridae</taxon>
        <taxon>Pierinae</taxon>
        <taxon>Pieris</taxon>
    </lineage>
</organism>
<comment type="caution">
    <text evidence="13">The sequence shown here is derived from an EMBL/GenBank/DDBJ whole genome shotgun (WGS) entry which is preliminary data.</text>
</comment>
<keyword evidence="8" id="KW-0249">Electron transport</keyword>
<comment type="function">
    <text evidence="1">Accessory subunit of the mitochondrial membrane respiratory chain NADH dehydrogenase (Complex I), that is believed not to be involved in catalysis. Complex I functions in the transfer of electrons from NADH to the respiratory chain. The immediate electron acceptor for the enzyme is believed to be ubiquinone.</text>
</comment>
<evidence type="ECO:0000256" key="1">
    <source>
        <dbReference type="ARBA" id="ARBA00003195"/>
    </source>
</evidence>
<dbReference type="GO" id="GO:0005743">
    <property type="term" value="C:mitochondrial inner membrane"/>
    <property type="evidence" value="ECO:0007669"/>
    <property type="project" value="UniProtKB-SubCell"/>
</dbReference>
<evidence type="ECO:0000256" key="6">
    <source>
        <dbReference type="ARBA" id="ARBA00022660"/>
    </source>
</evidence>
<dbReference type="AlphaFoldDB" id="A0A9P0XBV4"/>
<accession>A0A9P0XBV4</accession>
<keyword evidence="14" id="KW-1185">Reference proteome</keyword>
<evidence type="ECO:0000256" key="8">
    <source>
        <dbReference type="ARBA" id="ARBA00022982"/>
    </source>
</evidence>
<evidence type="ECO:0000256" key="4">
    <source>
        <dbReference type="ARBA" id="ARBA00007372"/>
    </source>
</evidence>
<feature type="disulfide bond" evidence="12">
    <location>
        <begin position="61"/>
        <end position="74"/>
    </location>
</feature>
<evidence type="ECO:0000313" key="14">
    <source>
        <dbReference type="Proteomes" id="UP001152562"/>
    </source>
</evidence>
<evidence type="ECO:0000256" key="11">
    <source>
        <dbReference type="ARBA" id="ARBA00023157"/>
    </source>
</evidence>
<proteinExistence type="inferred from homology"/>
<dbReference type="GO" id="GO:0005758">
    <property type="term" value="C:mitochondrial intermembrane space"/>
    <property type="evidence" value="ECO:0007669"/>
    <property type="project" value="UniProtKB-SubCell"/>
</dbReference>
<dbReference type="SUPFAM" id="SSF47072">
    <property type="entry name" value="Cysteine alpha-hairpin motif"/>
    <property type="match status" value="1"/>
</dbReference>
<evidence type="ECO:0000256" key="12">
    <source>
        <dbReference type="PIRSR" id="PIRSR619342-50"/>
    </source>
</evidence>
<evidence type="ECO:0000256" key="2">
    <source>
        <dbReference type="ARBA" id="ARBA00004569"/>
    </source>
</evidence>
<keyword evidence="7" id="KW-0999">Mitochondrion inner membrane</keyword>
<evidence type="ECO:0000313" key="13">
    <source>
        <dbReference type="EMBL" id="CAH4029082.1"/>
    </source>
</evidence>
<evidence type="ECO:0000256" key="5">
    <source>
        <dbReference type="ARBA" id="ARBA00022448"/>
    </source>
</evidence>
<evidence type="ECO:0008006" key="15">
    <source>
        <dbReference type="Google" id="ProtNLM"/>
    </source>
</evidence>
<keyword evidence="5" id="KW-0813">Transport</keyword>
<keyword evidence="9" id="KW-0496">Mitochondrion</keyword>
<comment type="similarity">
    <text evidence="4">Belongs to the complex I NDUFS5 subunit family.</text>
</comment>
<evidence type="ECO:0000256" key="3">
    <source>
        <dbReference type="ARBA" id="ARBA00004637"/>
    </source>
</evidence>
<evidence type="ECO:0000256" key="7">
    <source>
        <dbReference type="ARBA" id="ARBA00022792"/>
    </source>
</evidence>
<dbReference type="InterPro" id="IPR019342">
    <property type="entry name" value="NADH_UbQ_OxRdtase_FeS-su5"/>
</dbReference>
<evidence type="ECO:0000256" key="9">
    <source>
        <dbReference type="ARBA" id="ARBA00023128"/>
    </source>
</evidence>
<gene>
    <name evidence="13" type="ORF">PIBRA_LOCUS5868</name>
</gene>
<keyword evidence="10" id="KW-0472">Membrane</keyword>
<dbReference type="EMBL" id="CALOZG010000006">
    <property type="protein sequence ID" value="CAH4029082.1"/>
    <property type="molecule type" value="Genomic_DNA"/>
</dbReference>
<sequence length="124" mass="14471">MSEVHSKLEGSSCGVLFLQKYSKKMSISPFLRSPFTDITGGLVSHQMLGECQKEEMRYMDCLEAYGLERGRKKCAYLIEDFQECQTKTKQFKRFMAMRKERERQIAEGKLTGDKKYVTPRIDSY</sequence>
<keyword evidence="11 12" id="KW-1015">Disulfide bond</keyword>
<protein>
    <recommendedName>
        <fullName evidence="15">Complex I-15 kDa</fullName>
    </recommendedName>
</protein>
<evidence type="ECO:0000256" key="10">
    <source>
        <dbReference type="ARBA" id="ARBA00023136"/>
    </source>
</evidence>
<dbReference type="PROSITE" id="PS51808">
    <property type="entry name" value="CHCH"/>
    <property type="match status" value="1"/>
</dbReference>
<dbReference type="PANTHER" id="PTHR21268">
    <property type="entry name" value="NADH DEHYDROGENASE [UBIQUINONE] IRON-SULFUR PROTEIN 5"/>
    <property type="match status" value="1"/>
</dbReference>
<name>A0A9P0XBV4_PIEBR</name>
<comment type="subcellular location">
    <subcellularLocation>
        <location evidence="3">Mitochondrion inner membrane</location>
        <topology evidence="3">Peripheral membrane protein</topology>
    </subcellularLocation>
    <subcellularLocation>
        <location evidence="2">Mitochondrion intermembrane space</location>
    </subcellularLocation>
</comment>
<reference evidence="13" key="1">
    <citation type="submission" date="2022-05" db="EMBL/GenBank/DDBJ databases">
        <authorList>
            <person name="Okamura Y."/>
        </authorList>
    </citation>
    <scope>NUCLEOTIDE SEQUENCE</scope>
</reference>
<keyword evidence="6" id="KW-0679">Respiratory chain</keyword>
<dbReference type="InterPro" id="IPR009069">
    <property type="entry name" value="Cys_alpha_HP_mot_SF"/>
</dbReference>
<dbReference type="PANTHER" id="PTHR21268:SF2">
    <property type="entry name" value="NADH DEHYDROGENASE [UBIQUINONE] IRON-SULFUR PROTEIN 5"/>
    <property type="match status" value="1"/>
</dbReference>
<dbReference type="Proteomes" id="UP001152562">
    <property type="component" value="Unassembled WGS sequence"/>
</dbReference>
<dbReference type="Pfam" id="PF10200">
    <property type="entry name" value="Ndufs5"/>
    <property type="match status" value="1"/>
</dbReference>
<feature type="disulfide bond" evidence="12">
    <location>
        <begin position="51"/>
        <end position="84"/>
    </location>
</feature>